<comment type="caution">
    <text evidence="1">The sequence shown here is derived from an EMBL/GenBank/DDBJ whole genome shotgun (WGS) entry which is preliminary data.</text>
</comment>
<evidence type="ECO:0000313" key="2">
    <source>
        <dbReference type="Proteomes" id="UP000663832"/>
    </source>
</evidence>
<accession>A0A814IYC5</accession>
<name>A0A814IYC5_9BILA</name>
<keyword evidence="2" id="KW-1185">Reference proteome</keyword>
<evidence type="ECO:0008006" key="3">
    <source>
        <dbReference type="Google" id="ProtNLM"/>
    </source>
</evidence>
<organism evidence="1 2">
    <name type="scientific">Adineta steineri</name>
    <dbReference type="NCBI Taxonomy" id="433720"/>
    <lineage>
        <taxon>Eukaryota</taxon>
        <taxon>Metazoa</taxon>
        <taxon>Spiralia</taxon>
        <taxon>Gnathifera</taxon>
        <taxon>Rotifera</taxon>
        <taxon>Eurotatoria</taxon>
        <taxon>Bdelloidea</taxon>
        <taxon>Adinetida</taxon>
        <taxon>Adinetidae</taxon>
        <taxon>Adineta</taxon>
    </lineage>
</organism>
<sequence>MPHSIDFLEQLPIELLHTTFDYLWANEIIYSFYNINIYINNIIHTYSSYRFNLQSIRKSHFDNICEIIKVNRVISLRLSDDDSTPNQSKFFFAYFHLDQFIRLRSLSLFDINIDSLKFIISNLNQLNQLRSLSIHCNSINKKFILQGIHNYLNDTQSKFGLITIPSNVLIQLIRLNLGCGLNFEEHLQSLNLRYLTLEKCDIQTLQMILSTMTQLIFLNICLTGDTSSISHVPTSSSLRWLTLKINELIGKRDLVNGNRWKILSKDLIKFNFKFHVKIININSILDSFRNSYWLLNKRWYVAYDNQCLFTVPYFAPILTHSPYNPTIYSTIPDNTIFYDQIKHLVISKPENIMLNHLHNVDELTIECSIFPELLSIVNLNRLKHLKLASLDNIELFLMHLNSIPNLSKLSINGNLTVDFIEYTKSCRTKQIRTLEIVTSTEDLSYIIEGLIYLFPQIEHLRISTIHSRKHIIRLIDGFEYLLNASFVLKCSSTDMNKRWFLKPGLSIREVRRLNNGTFTCQFDRLSTDSSLYEINLWIGEQARKS</sequence>
<evidence type="ECO:0000313" key="1">
    <source>
        <dbReference type="EMBL" id="CAF1028037.1"/>
    </source>
</evidence>
<dbReference type="Proteomes" id="UP000663832">
    <property type="component" value="Unassembled WGS sequence"/>
</dbReference>
<proteinExistence type="predicted"/>
<reference evidence="1" key="1">
    <citation type="submission" date="2021-02" db="EMBL/GenBank/DDBJ databases">
        <authorList>
            <person name="Nowell W R."/>
        </authorList>
    </citation>
    <scope>NUCLEOTIDE SEQUENCE</scope>
</reference>
<dbReference type="SUPFAM" id="SSF52047">
    <property type="entry name" value="RNI-like"/>
    <property type="match status" value="1"/>
</dbReference>
<dbReference type="OrthoDB" id="10053669at2759"/>
<gene>
    <name evidence="1" type="ORF">QVE165_LOCUS16380</name>
</gene>
<protein>
    <recommendedName>
        <fullName evidence="3">F-box domain-containing protein</fullName>
    </recommendedName>
</protein>
<dbReference type="AlphaFoldDB" id="A0A814IYC5"/>
<dbReference type="EMBL" id="CAJNOM010000091">
    <property type="protein sequence ID" value="CAF1028037.1"/>
    <property type="molecule type" value="Genomic_DNA"/>
</dbReference>